<reference evidence="3" key="1">
    <citation type="submission" date="2025-08" db="UniProtKB">
        <authorList>
            <consortium name="RefSeq"/>
        </authorList>
    </citation>
    <scope>IDENTIFICATION</scope>
    <source>
        <tissue evidence="3">Whole body</tissue>
    </source>
</reference>
<evidence type="ECO:0000313" key="2">
    <source>
        <dbReference type="Proteomes" id="UP001652626"/>
    </source>
</evidence>
<dbReference type="InterPro" id="IPR036047">
    <property type="entry name" value="F-box-like_dom_sf"/>
</dbReference>
<dbReference type="AlphaFoldDB" id="A0A8B8ILP8"/>
<protein>
    <submittedName>
        <fullName evidence="3">F-box/WD repeat-containing protein 4</fullName>
    </submittedName>
</protein>
<dbReference type="GeneID" id="113401593"/>
<feature type="domain" description="F-box" evidence="1">
    <location>
        <begin position="3"/>
        <end position="50"/>
    </location>
</feature>
<dbReference type="InterPro" id="IPR052301">
    <property type="entry name" value="SCF_F-box/WD-repeat"/>
</dbReference>
<dbReference type="InterPro" id="IPR036322">
    <property type="entry name" value="WD40_repeat_dom_sf"/>
</dbReference>
<dbReference type="Gene3D" id="1.20.1280.50">
    <property type="match status" value="1"/>
</dbReference>
<accession>A0A8B8ILP8</accession>
<dbReference type="InterPro" id="IPR001810">
    <property type="entry name" value="F-box_dom"/>
</dbReference>
<dbReference type="GO" id="GO:0031146">
    <property type="term" value="P:SCF-dependent proteasomal ubiquitin-dependent protein catabolic process"/>
    <property type="evidence" value="ECO:0007669"/>
    <property type="project" value="TreeGrafter"/>
</dbReference>
<dbReference type="Proteomes" id="UP001652626">
    <property type="component" value="Chromosome 20"/>
</dbReference>
<dbReference type="Pfam" id="PF12937">
    <property type="entry name" value="F-box-like"/>
    <property type="match status" value="1"/>
</dbReference>
<dbReference type="SUPFAM" id="SSF81383">
    <property type="entry name" value="F-box domain"/>
    <property type="match status" value="1"/>
</dbReference>
<sequence length="431" mass="49352">MCDHSILHMPLDVLINILTLLKTSDLRNLMLTCKTMKNLIINEGTLWRLISRKRLVLMNSKSELNTSWYKRCKISHNWCKGIYTNKVVIQHRTSYMPWLQFCDSERLYLSVGSDLKCYVIDKKGVAHAKTIWSLAVPIIKRMDIRTNDISRFIVKGNLIVCGNRDGCTAIYQFDDNRKLPNLLYFIKDCHKGGEVEVSAVEKIDNNVVTVSNSSPNVKFWQWTCDKNDLTVKSYKMDDSQVYCKQEIQLQNEIGCRCVTANKGEDKLAIGLNGNSKPLLLDVNTNNLLIWSASTRNVKEVVRDIQWHDENCIAFVTHSGNLQIIDMRTSNVVFKTTDPFQSSLYCLKTDSNHAMLVGSSEYSRCVLFDTRTTRHVQMFFTQKKSSPVYSLDFDSSKLLAAADRGVAALNFNVCASIIQARDYSHTFEYVIR</sequence>
<dbReference type="InterPro" id="IPR015943">
    <property type="entry name" value="WD40/YVTN_repeat-like_dom_sf"/>
</dbReference>
<keyword evidence="2" id="KW-1185">Reference proteome</keyword>
<dbReference type="PANTHER" id="PTHR14381">
    <property type="entry name" value="DACTYLIN"/>
    <property type="match status" value="1"/>
</dbReference>
<organism evidence="2 3">
    <name type="scientific">Vanessa tameamea</name>
    <name type="common">Kamehameha butterfly</name>
    <dbReference type="NCBI Taxonomy" id="334116"/>
    <lineage>
        <taxon>Eukaryota</taxon>
        <taxon>Metazoa</taxon>
        <taxon>Ecdysozoa</taxon>
        <taxon>Arthropoda</taxon>
        <taxon>Hexapoda</taxon>
        <taxon>Insecta</taxon>
        <taxon>Pterygota</taxon>
        <taxon>Neoptera</taxon>
        <taxon>Endopterygota</taxon>
        <taxon>Lepidoptera</taxon>
        <taxon>Glossata</taxon>
        <taxon>Ditrysia</taxon>
        <taxon>Papilionoidea</taxon>
        <taxon>Nymphalidae</taxon>
        <taxon>Nymphalinae</taxon>
        <taxon>Vanessa</taxon>
    </lineage>
</organism>
<dbReference type="GO" id="GO:0019005">
    <property type="term" value="C:SCF ubiquitin ligase complex"/>
    <property type="evidence" value="ECO:0007669"/>
    <property type="project" value="TreeGrafter"/>
</dbReference>
<evidence type="ECO:0000259" key="1">
    <source>
        <dbReference type="PROSITE" id="PS50181"/>
    </source>
</evidence>
<dbReference type="OrthoDB" id="435188at2759"/>
<dbReference type="OMA" id="SHNWCKG"/>
<proteinExistence type="predicted"/>
<gene>
    <name evidence="3" type="primary">LOC113401593</name>
</gene>
<name>A0A8B8ILP8_VANTA</name>
<dbReference type="CDD" id="cd09917">
    <property type="entry name" value="F-box_SF"/>
    <property type="match status" value="1"/>
</dbReference>
<dbReference type="PROSITE" id="PS50181">
    <property type="entry name" value="FBOX"/>
    <property type="match status" value="1"/>
</dbReference>
<evidence type="ECO:0000313" key="3">
    <source>
        <dbReference type="RefSeq" id="XP_026497352.2"/>
    </source>
</evidence>
<dbReference type="SUPFAM" id="SSF50978">
    <property type="entry name" value="WD40 repeat-like"/>
    <property type="match status" value="1"/>
</dbReference>
<dbReference type="SMART" id="SM00256">
    <property type="entry name" value="FBOX"/>
    <property type="match status" value="1"/>
</dbReference>
<dbReference type="PANTHER" id="PTHR14381:SF1">
    <property type="entry name" value="F-BOX_WD REPEAT-CONTAINING PROTEIN 4"/>
    <property type="match status" value="1"/>
</dbReference>
<dbReference type="RefSeq" id="XP_026497352.2">
    <property type="nucleotide sequence ID" value="XM_026641567.2"/>
</dbReference>
<dbReference type="Gene3D" id="2.130.10.10">
    <property type="entry name" value="YVTN repeat-like/Quinoprotein amine dehydrogenase"/>
    <property type="match status" value="1"/>
</dbReference>